<proteinExistence type="predicted"/>
<keyword evidence="4" id="KW-1185">Reference proteome</keyword>
<evidence type="ECO:0000313" key="4">
    <source>
        <dbReference type="Proteomes" id="UP000295560"/>
    </source>
</evidence>
<comment type="caution">
    <text evidence="3">The sequence shown here is derived from an EMBL/GenBank/DDBJ whole genome shotgun (WGS) entry which is preliminary data.</text>
</comment>
<dbReference type="InterPro" id="IPR056702">
    <property type="entry name" value="DUF7800"/>
</dbReference>
<feature type="domain" description="DUF7800" evidence="2">
    <location>
        <begin position="4"/>
        <end position="86"/>
    </location>
</feature>
<name>A0A4R1HM08_PSEEN</name>
<dbReference type="PANTHER" id="PTHR37031:SF2">
    <property type="entry name" value="PHOD-LIKE PHOSPHATASE METALLOPHOSPHATASE DOMAIN-CONTAINING PROTEIN"/>
    <property type="match status" value="1"/>
</dbReference>
<dbReference type="InterPro" id="IPR029052">
    <property type="entry name" value="Metallo-depent_PP-like"/>
</dbReference>
<evidence type="ECO:0000259" key="1">
    <source>
        <dbReference type="Pfam" id="PF09423"/>
    </source>
</evidence>
<dbReference type="Gene3D" id="3.60.21.70">
    <property type="entry name" value="PhoD-like phosphatase"/>
    <property type="match status" value="1"/>
</dbReference>
<gene>
    <name evidence="3" type="ORF">EV378_5331</name>
</gene>
<dbReference type="InterPro" id="IPR018946">
    <property type="entry name" value="PhoD-like_MPP"/>
</dbReference>
<dbReference type="Proteomes" id="UP000295560">
    <property type="component" value="Unassembled WGS sequence"/>
</dbReference>
<evidence type="ECO:0000259" key="2">
    <source>
        <dbReference type="Pfam" id="PF25077"/>
    </source>
</evidence>
<dbReference type="PANTHER" id="PTHR37031">
    <property type="entry name" value="METALLOPHOSPHATASE BINDING DOMAIN PROTEIN"/>
    <property type="match status" value="1"/>
</dbReference>
<accession>A0A4R1HM08</accession>
<evidence type="ECO:0000313" key="3">
    <source>
        <dbReference type="EMBL" id="TCK21350.1"/>
    </source>
</evidence>
<dbReference type="Pfam" id="PF09423">
    <property type="entry name" value="PhoD"/>
    <property type="match status" value="1"/>
</dbReference>
<protein>
    <submittedName>
        <fullName evidence="3">PhoD-like phosphatase</fullName>
    </submittedName>
</protein>
<dbReference type="SUPFAM" id="SSF56300">
    <property type="entry name" value="Metallo-dependent phosphatases"/>
    <property type="match status" value="1"/>
</dbReference>
<dbReference type="EMBL" id="SMFZ01000002">
    <property type="protein sequence ID" value="TCK21350.1"/>
    <property type="molecule type" value="Genomic_DNA"/>
</dbReference>
<feature type="domain" description="PhoD-like phosphatase metallophosphatase" evidence="1">
    <location>
        <begin position="138"/>
        <end position="464"/>
    </location>
</feature>
<reference evidence="3 4" key="1">
    <citation type="submission" date="2019-03" db="EMBL/GenBank/DDBJ databases">
        <title>Sequencing the genomes of 1000 actinobacteria strains.</title>
        <authorList>
            <person name="Klenk H.-P."/>
        </authorList>
    </citation>
    <scope>NUCLEOTIDE SEQUENCE [LARGE SCALE GENOMIC DNA]</scope>
    <source>
        <strain evidence="3 4">DSM 44969</strain>
    </source>
</reference>
<dbReference type="CDD" id="cd07389">
    <property type="entry name" value="MPP_PhoD"/>
    <property type="match status" value="1"/>
</dbReference>
<dbReference type="AlphaFoldDB" id="A0A4R1HM08"/>
<dbReference type="InterPro" id="IPR038607">
    <property type="entry name" value="PhoD-like_sf"/>
</dbReference>
<organism evidence="3 4">
    <name type="scientific">Pseudonocardia endophytica</name>
    <dbReference type="NCBI Taxonomy" id="401976"/>
    <lineage>
        <taxon>Bacteria</taxon>
        <taxon>Bacillati</taxon>
        <taxon>Actinomycetota</taxon>
        <taxon>Actinomycetes</taxon>
        <taxon>Pseudonocardiales</taxon>
        <taxon>Pseudonocardiaceae</taxon>
        <taxon>Pseudonocardia</taxon>
    </lineage>
</organism>
<dbReference type="Pfam" id="PF25077">
    <property type="entry name" value="DUF7800"/>
    <property type="match status" value="1"/>
</dbReference>
<sequence>MRVTLLLGPVLRHVDETSAQVWVQVDRPCRVEVLGCSADTFEVCGLHYALVGVTGLEPDTRTPYEVHVDGERVWPLATSAFPRSAIATRGPTSASRQRVVFGSCRYVKLSDPKLARQYGLDALDAYATRMAGEDPSEWPTVLLLLGDQVYADELTPQTRRRIGGRRGRHPDWPEDEIVGFDEYSGLYRDTWSDPEVRWMMSTVPTAMIFDDHDVRDDWNTSGVWRRTIRELPWWRDRIRAGLAAYWVYQHLGNLSPSELAADPYWRRVQAADGDAWDVLVEMADHADVEVGAGADAHKDVRFSFCWELGRSRLVVIDSRNGRIVESTPRKMVSDSEFDWISERVLAPGPVDHVMIGTSVPWLLPQGISDLQAASEKAARRGGRVGRAAEHLRQEADLEHWPAFGHSFARLAALLRRVGTEPSAPATASVLSGDVHHSYAARAYLNGSLTETGTASYQLTCSPVHNVVPAFMRVLFRLSWARALAMLTTRWARGTGAEAAAVAWERRLGPYFGNVIATLETDGRTATARFEKPRTASTLRDAGSMRLTGLTPVVAASGDRA</sequence>